<dbReference type="HOGENOM" id="CLU_122410_0_0_11"/>
<accession>D9WNY9</accession>
<feature type="domain" description="Leucine-binding protein" evidence="4">
    <location>
        <begin position="51"/>
        <end position="186"/>
    </location>
</feature>
<keyword evidence="6" id="KW-1185">Reference proteome</keyword>
<organism evidence="5 6">
    <name type="scientific">Streptomyces himastatinicus ATCC 53653</name>
    <dbReference type="NCBI Taxonomy" id="457427"/>
    <lineage>
        <taxon>Bacteria</taxon>
        <taxon>Bacillati</taxon>
        <taxon>Actinomycetota</taxon>
        <taxon>Actinomycetes</taxon>
        <taxon>Kitasatosporales</taxon>
        <taxon>Streptomycetaceae</taxon>
        <taxon>Streptomyces</taxon>
        <taxon>Streptomyces violaceusniger group</taxon>
    </lineage>
</organism>
<reference evidence="5 6" key="1">
    <citation type="submission" date="2009-02" db="EMBL/GenBank/DDBJ databases">
        <title>Annotation of Streptomyces hygroscopicus strain ATCC 53653.</title>
        <authorList>
            <consortium name="The Broad Institute Genome Sequencing Platform"/>
            <consortium name="Broad Institute Microbial Sequencing Center"/>
            <person name="Fischbach M."/>
            <person name="Godfrey P."/>
            <person name="Ward D."/>
            <person name="Young S."/>
            <person name="Zeng Q."/>
            <person name="Koehrsen M."/>
            <person name="Alvarado L."/>
            <person name="Berlin A.M."/>
            <person name="Bochicchio J."/>
            <person name="Borenstein D."/>
            <person name="Chapman S.B."/>
            <person name="Chen Z."/>
            <person name="Engels R."/>
            <person name="Freedman E."/>
            <person name="Gellesch M."/>
            <person name="Goldberg J."/>
            <person name="Griggs A."/>
            <person name="Gujja S."/>
            <person name="Heilman E.R."/>
            <person name="Heiman D.I."/>
            <person name="Hepburn T.A."/>
            <person name="Howarth C."/>
            <person name="Jen D."/>
            <person name="Larson L."/>
            <person name="Lewis B."/>
            <person name="Mehta T."/>
            <person name="Park D."/>
            <person name="Pearson M."/>
            <person name="Richards J."/>
            <person name="Roberts A."/>
            <person name="Saif S."/>
            <person name="Shea T.D."/>
            <person name="Shenoy N."/>
            <person name="Sisk P."/>
            <person name="Stolte C."/>
            <person name="Sykes S.N."/>
            <person name="Thomson T."/>
            <person name="Walk T."/>
            <person name="White J."/>
            <person name="Yandava C."/>
            <person name="Straight P."/>
            <person name="Clardy J."/>
            <person name="Hung D."/>
            <person name="Kolter R."/>
            <person name="Mekalanos J."/>
            <person name="Walker S."/>
            <person name="Walsh C.T."/>
            <person name="Wieland-Brown L.C."/>
            <person name="Haas B."/>
            <person name="Nusbaum C."/>
            <person name="Birren B."/>
        </authorList>
    </citation>
    <scope>NUCLEOTIDE SEQUENCE [LARGE SCALE GENOMIC DNA]</scope>
    <source>
        <strain evidence="5 6">ATCC 53653</strain>
    </source>
</reference>
<proteinExistence type="inferred from homology"/>
<keyword evidence="2" id="KW-0732">Signal</keyword>
<dbReference type="Pfam" id="PF13458">
    <property type="entry name" value="Peripla_BP_6"/>
    <property type="match status" value="1"/>
</dbReference>
<dbReference type="InterPro" id="IPR028081">
    <property type="entry name" value="Leu-bd"/>
</dbReference>
<dbReference type="Proteomes" id="UP000003963">
    <property type="component" value="Unassembled WGS sequence"/>
</dbReference>
<protein>
    <submittedName>
        <fullName evidence="5">Vegetative cell wall protein gp1 (Hydroxyproline-rich glycoprotein 1)</fullName>
    </submittedName>
</protein>
<dbReference type="Gene3D" id="3.40.50.2300">
    <property type="match status" value="1"/>
</dbReference>
<evidence type="ECO:0000313" key="6">
    <source>
        <dbReference type="Proteomes" id="UP000003963"/>
    </source>
</evidence>
<evidence type="ECO:0000259" key="4">
    <source>
        <dbReference type="Pfam" id="PF13458"/>
    </source>
</evidence>
<dbReference type="STRING" id="457427.SSOG_07676"/>
<evidence type="ECO:0000256" key="2">
    <source>
        <dbReference type="ARBA" id="ARBA00022729"/>
    </source>
</evidence>
<evidence type="ECO:0000256" key="3">
    <source>
        <dbReference type="SAM" id="MobiDB-lite"/>
    </source>
</evidence>
<gene>
    <name evidence="5" type="ORF">SSOG_07676</name>
</gene>
<feature type="compositionally biased region" description="Basic and acidic residues" evidence="3">
    <location>
        <begin position="1"/>
        <end position="21"/>
    </location>
</feature>
<sequence length="209" mass="22327">MRRMPAREVRPVESRPGEHHHTMSSLTGPPASGSPLIPAEELAAYGDLPCPAPHTAAELDALIGLLTPARSRIETVAVGHSRDPASRAAADAFTAAWKARGAKVLARVDWPESAASWLRPARRLTAEEPDAWVMAAAPLGFAQLARRLRHSTDWDPARTVAFAALRDSRLPALAGPDTLHGLRGATAEGGTWAVRHRWVTSYPPPGSTA</sequence>
<dbReference type="EMBL" id="GG657754">
    <property type="protein sequence ID" value="EFL27962.1"/>
    <property type="molecule type" value="Genomic_DNA"/>
</dbReference>
<evidence type="ECO:0000313" key="5">
    <source>
        <dbReference type="EMBL" id="EFL27962.1"/>
    </source>
</evidence>
<dbReference type="InterPro" id="IPR028082">
    <property type="entry name" value="Peripla_BP_I"/>
</dbReference>
<feature type="region of interest" description="Disordered" evidence="3">
    <location>
        <begin position="1"/>
        <end position="37"/>
    </location>
</feature>
<name>D9WNY9_9ACTN</name>
<dbReference type="SUPFAM" id="SSF53822">
    <property type="entry name" value="Periplasmic binding protein-like I"/>
    <property type="match status" value="1"/>
</dbReference>
<comment type="similarity">
    <text evidence="1">Belongs to the leucine-binding protein family.</text>
</comment>
<evidence type="ECO:0000256" key="1">
    <source>
        <dbReference type="ARBA" id="ARBA00010062"/>
    </source>
</evidence>
<dbReference type="AlphaFoldDB" id="D9WNY9"/>